<evidence type="ECO:0000313" key="2">
    <source>
        <dbReference type="EMBL" id="WZN39241.1"/>
    </source>
</evidence>
<dbReference type="Pfam" id="PF12867">
    <property type="entry name" value="DinB_2"/>
    <property type="match status" value="1"/>
</dbReference>
<evidence type="ECO:0000313" key="3">
    <source>
        <dbReference type="Proteomes" id="UP001485459"/>
    </source>
</evidence>
<dbReference type="RefSeq" id="WP_341834234.1">
    <property type="nucleotide sequence ID" value="NZ_CP149822.1"/>
</dbReference>
<reference evidence="3" key="1">
    <citation type="submission" date="2024-03" db="EMBL/GenBank/DDBJ databases">
        <title>Chitinophaga horti sp. nov., isolated from garden soil.</title>
        <authorList>
            <person name="Lee D.S."/>
            <person name="Han D.M."/>
            <person name="Baek J.H."/>
            <person name="Choi D.G."/>
            <person name="Jeon J.H."/>
            <person name="Jeon C.O."/>
        </authorList>
    </citation>
    <scope>NUCLEOTIDE SEQUENCE [LARGE SCALE GENOMIC DNA]</scope>
    <source>
        <strain evidence="3">GPA1</strain>
    </source>
</reference>
<name>A0ABZ2YHM4_9BACT</name>
<dbReference type="Proteomes" id="UP001485459">
    <property type="component" value="Chromosome"/>
</dbReference>
<keyword evidence="3" id="KW-1185">Reference proteome</keyword>
<dbReference type="SUPFAM" id="SSF109854">
    <property type="entry name" value="DinB/YfiT-like putative metalloenzymes"/>
    <property type="match status" value="1"/>
</dbReference>
<dbReference type="InterPro" id="IPR024775">
    <property type="entry name" value="DinB-like"/>
</dbReference>
<dbReference type="EMBL" id="CP149822">
    <property type="protein sequence ID" value="WZN39241.1"/>
    <property type="molecule type" value="Genomic_DNA"/>
</dbReference>
<organism evidence="2 3">
    <name type="scientific">Chitinophaga pollutisoli</name>
    <dbReference type="NCBI Taxonomy" id="3133966"/>
    <lineage>
        <taxon>Bacteria</taxon>
        <taxon>Pseudomonadati</taxon>
        <taxon>Bacteroidota</taxon>
        <taxon>Chitinophagia</taxon>
        <taxon>Chitinophagales</taxon>
        <taxon>Chitinophagaceae</taxon>
        <taxon>Chitinophaga</taxon>
    </lineage>
</organism>
<sequence>MPTFHSATLLGDLQRDVNNLLAAADRYLATQSHEILLQQPAPGSWSAIQCLEHLNGYGRYYLPAIDESFRKFLAGNRAVPENFRSGWLGHYFTQSMAPRADGGLKMKMQSPKNHRPSPTLDAAQIMDEFHAQQEWMLSLLQAAKRVDIGSIRIPTTLSKLVALKAGDTFRFLIAHSQRHMLQAIRSVEKVRGGDAAAVTLQYLSEPVR</sequence>
<dbReference type="Gene3D" id="1.20.120.450">
    <property type="entry name" value="dinb family like domain"/>
    <property type="match status" value="1"/>
</dbReference>
<accession>A0ABZ2YHM4</accession>
<protein>
    <submittedName>
        <fullName evidence="2">DinB family protein</fullName>
    </submittedName>
</protein>
<proteinExistence type="predicted"/>
<dbReference type="InterPro" id="IPR034660">
    <property type="entry name" value="DinB/YfiT-like"/>
</dbReference>
<evidence type="ECO:0000259" key="1">
    <source>
        <dbReference type="Pfam" id="PF12867"/>
    </source>
</evidence>
<feature type="domain" description="DinB-like" evidence="1">
    <location>
        <begin position="24"/>
        <end position="183"/>
    </location>
</feature>
<gene>
    <name evidence="2" type="ORF">WJU16_14645</name>
</gene>